<comment type="caution">
    <text evidence="8">The sequence shown here is derived from an EMBL/GenBank/DDBJ whole genome shotgun (WGS) entry which is preliminary data.</text>
</comment>
<gene>
    <name evidence="6 8" type="primary">lpxD</name>
    <name evidence="8" type="ORF">L2W38_02220</name>
</gene>
<evidence type="ECO:0000259" key="7">
    <source>
        <dbReference type="Pfam" id="PF25087"/>
    </source>
</evidence>
<comment type="pathway">
    <text evidence="6">Bacterial outer membrane biogenesis; LPS lipid A biosynthesis.</text>
</comment>
<evidence type="ECO:0000256" key="6">
    <source>
        <dbReference type="HAMAP-Rule" id="MF_00523"/>
    </source>
</evidence>
<evidence type="ECO:0000313" key="9">
    <source>
        <dbReference type="Proteomes" id="UP001200430"/>
    </source>
</evidence>
<dbReference type="InterPro" id="IPR007691">
    <property type="entry name" value="LpxD"/>
</dbReference>
<dbReference type="Proteomes" id="UP001200430">
    <property type="component" value="Unassembled WGS sequence"/>
</dbReference>
<comment type="similarity">
    <text evidence="6">Belongs to the transferase hexapeptide repeat family. LpxD subfamily.</text>
</comment>
<protein>
    <recommendedName>
        <fullName evidence="6">UDP-3-O-acylglucosamine N-acyltransferase</fullName>
        <ecNumber evidence="6">2.3.1.191</ecNumber>
    </recommendedName>
</protein>
<dbReference type="InterPro" id="IPR056729">
    <property type="entry name" value="GMPPB_C"/>
</dbReference>
<comment type="catalytic activity">
    <reaction evidence="6">
        <text>a UDP-3-O-[(3R)-3-hydroxyacyl]-alpha-D-glucosamine + a (3R)-hydroxyacyl-[ACP] = a UDP-2-N,3-O-bis[(3R)-3-hydroxyacyl]-alpha-D-glucosamine + holo-[ACP] + H(+)</text>
        <dbReference type="Rhea" id="RHEA:53836"/>
        <dbReference type="Rhea" id="RHEA-COMP:9685"/>
        <dbReference type="Rhea" id="RHEA-COMP:9945"/>
        <dbReference type="ChEBI" id="CHEBI:15378"/>
        <dbReference type="ChEBI" id="CHEBI:64479"/>
        <dbReference type="ChEBI" id="CHEBI:78827"/>
        <dbReference type="ChEBI" id="CHEBI:137740"/>
        <dbReference type="ChEBI" id="CHEBI:137748"/>
        <dbReference type="EC" id="2.3.1.191"/>
    </reaction>
</comment>
<comment type="function">
    <text evidence="6">Catalyzes the N-acylation of UDP-3-O-acylglucosamine using 3-hydroxyacyl-ACP as the acyl donor. Is involved in the biosynthesis of lipid A, a phosphorylated glycolipid that anchors the lipopolysaccharide to the outer membrane of the cell.</text>
</comment>
<keyword evidence="5 6" id="KW-0012">Acyltransferase</keyword>
<dbReference type="PANTHER" id="PTHR43378">
    <property type="entry name" value="UDP-3-O-ACYLGLUCOSAMINE N-ACYLTRANSFERASE"/>
    <property type="match status" value="1"/>
</dbReference>
<reference evidence="8 9" key="1">
    <citation type="submission" date="2022-01" db="EMBL/GenBank/DDBJ databases">
        <title>Dethiosulfovibrio faecalis sp. nov., a novel proteolytic, non-sulfur-reducing bacterium isolated from a marine aquaculture solid waste bioreactor.</title>
        <authorList>
            <person name="Grabowski S."/>
            <person name="Apolinario E."/>
            <person name="Schneider N."/>
            <person name="Marshall C.W."/>
            <person name="Sowers K.R."/>
        </authorList>
    </citation>
    <scope>NUCLEOTIDE SEQUENCE [LARGE SCALE GENOMIC DNA]</scope>
    <source>
        <strain evidence="8 9">DSM 12537</strain>
    </source>
</reference>
<evidence type="ECO:0000256" key="3">
    <source>
        <dbReference type="ARBA" id="ARBA00022679"/>
    </source>
</evidence>
<feature type="domain" description="Mannose-1-phosphate guanyltransferase C-terminal" evidence="7">
    <location>
        <begin position="98"/>
        <end position="177"/>
    </location>
</feature>
<evidence type="ECO:0000256" key="5">
    <source>
        <dbReference type="ARBA" id="ARBA00023315"/>
    </source>
</evidence>
<feature type="active site" description="Proton acceptor" evidence="6">
    <location>
        <position position="237"/>
    </location>
</feature>
<keyword evidence="9" id="KW-1185">Reference proteome</keyword>
<evidence type="ECO:0000256" key="2">
    <source>
        <dbReference type="ARBA" id="ARBA00022556"/>
    </source>
</evidence>
<keyword evidence="2 6" id="KW-0441">Lipid A biosynthesis</keyword>
<organism evidence="8 9">
    <name type="scientific">Dethiosulfovibrio marinus</name>
    <dbReference type="NCBI Taxonomy" id="133532"/>
    <lineage>
        <taxon>Bacteria</taxon>
        <taxon>Thermotogati</taxon>
        <taxon>Synergistota</taxon>
        <taxon>Synergistia</taxon>
        <taxon>Synergistales</taxon>
        <taxon>Dethiosulfovibrionaceae</taxon>
        <taxon>Dethiosulfovibrio</taxon>
    </lineage>
</organism>
<evidence type="ECO:0000313" key="8">
    <source>
        <dbReference type="EMBL" id="MCF4141632.1"/>
    </source>
</evidence>
<evidence type="ECO:0000256" key="4">
    <source>
        <dbReference type="ARBA" id="ARBA00023098"/>
    </source>
</evidence>
<dbReference type="GO" id="GO:0103118">
    <property type="term" value="F:UDP-3-O-[(3R)-3-hydroxyacyl]-glucosamine N-acyltransferase activity"/>
    <property type="evidence" value="ECO:0007669"/>
    <property type="project" value="UniProtKB-EC"/>
</dbReference>
<keyword evidence="1 6" id="KW-0444">Lipid biosynthesis</keyword>
<dbReference type="NCBIfam" id="NF002060">
    <property type="entry name" value="PRK00892.1"/>
    <property type="match status" value="1"/>
</dbReference>
<evidence type="ECO:0000256" key="1">
    <source>
        <dbReference type="ARBA" id="ARBA00022516"/>
    </source>
</evidence>
<proteinExistence type="inferred from homology"/>
<dbReference type="InterPro" id="IPR011004">
    <property type="entry name" value="Trimer_LpxA-like_sf"/>
</dbReference>
<comment type="subunit">
    <text evidence="6">Homotrimer.</text>
</comment>
<dbReference type="SUPFAM" id="SSF51161">
    <property type="entry name" value="Trimeric LpxA-like enzymes"/>
    <property type="match status" value="1"/>
</dbReference>
<dbReference type="RefSeq" id="WP_236098137.1">
    <property type="nucleotide sequence ID" value="NZ_JAKGUD010000002.1"/>
</dbReference>
<sequence>MSYSLSQLSEILEGRCIGNGDALIGRVSTPEDASGDSIVVVLDGRVLKDIPDGVSIVGKEEVFSDGRIGISVREPRLAMAVLLGLFQEKATVPAGIDPSAVVHRSAHVDENASIGPLCVLSEGASVSAGAVLRANVFVGKGVSIGEDSVIEPGVVIYRGCSIGKRAFIHGNVVIGADGFGHIPASKERRIVKVPQIGGVRICDDVEIGANTSIDRGTIGDTVIGDGTKIDNHIQIGHNVFIGKDCLLAAQVGIAGSAVLEDRVVMAARSGVQDHTRIGSDSVVAALGGVTKDLPSGSLVSGFPARDHRSQLRQDAYTARIGDLFDRVKRLERFLSEDS</sequence>
<dbReference type="NCBIfam" id="TIGR01853">
    <property type="entry name" value="lipid_A_lpxD"/>
    <property type="match status" value="1"/>
</dbReference>
<keyword evidence="3 6" id="KW-0808">Transferase</keyword>
<dbReference type="Gene3D" id="2.160.10.10">
    <property type="entry name" value="Hexapeptide repeat proteins"/>
    <property type="match status" value="1"/>
</dbReference>
<name>A0ABS9EN73_9BACT</name>
<keyword evidence="4 6" id="KW-0443">Lipid metabolism</keyword>
<dbReference type="Pfam" id="PF25087">
    <property type="entry name" value="GMPPB_C"/>
    <property type="match status" value="1"/>
</dbReference>
<keyword evidence="6" id="KW-0677">Repeat</keyword>
<dbReference type="PANTHER" id="PTHR43378:SF2">
    <property type="entry name" value="UDP-3-O-ACYLGLUCOSAMINE N-ACYLTRANSFERASE 1, MITOCHONDRIAL-RELATED"/>
    <property type="match status" value="1"/>
</dbReference>
<dbReference type="CDD" id="cd03352">
    <property type="entry name" value="LbH_LpxD"/>
    <property type="match status" value="1"/>
</dbReference>
<dbReference type="HAMAP" id="MF_00523">
    <property type="entry name" value="LpxD"/>
    <property type="match status" value="1"/>
</dbReference>
<dbReference type="EC" id="2.3.1.191" evidence="6"/>
<dbReference type="EMBL" id="JAKGUD010000002">
    <property type="protein sequence ID" value="MCF4141632.1"/>
    <property type="molecule type" value="Genomic_DNA"/>
</dbReference>
<accession>A0ABS9EN73</accession>
<dbReference type="Gene3D" id="3.40.1390.10">
    <property type="entry name" value="MurE/MurF, N-terminal domain"/>
    <property type="match status" value="1"/>
</dbReference>